<reference evidence="2" key="1">
    <citation type="submission" date="2023-10" db="EMBL/GenBank/DDBJ databases">
        <title>Genome assembly of Pristionchus species.</title>
        <authorList>
            <person name="Yoshida K."/>
            <person name="Sommer R.J."/>
        </authorList>
    </citation>
    <scope>NUCLEOTIDE SEQUENCE</scope>
    <source>
        <strain evidence="2">RS5133</strain>
    </source>
</reference>
<name>A0AAV5W8P4_9BILA</name>
<dbReference type="Proteomes" id="UP001432322">
    <property type="component" value="Unassembled WGS sequence"/>
</dbReference>
<sequence length="224" mass="24962">VDTTCTFWKDDPNITDVGYSNPVFQVDIVFIVREQIPMGDLFATFDVFTPTVWIVSLLSFSINALTFALVSIAEQRLTGDGLTLRDVVDRVWNVVRMQLRTACEAPNQQTMETAAGKILYIEFNMFQTFLLTSLYSGLVLSFLLYDTSKLPFEDGAAAVKLISNGFYKLAILSDNDATDRIRFSQLPLMAALRAALETNPPTYANSTNEVIALLQSGSHITMDF</sequence>
<organism evidence="2 3">
    <name type="scientific">Pristionchus fissidentatus</name>
    <dbReference type="NCBI Taxonomy" id="1538716"/>
    <lineage>
        <taxon>Eukaryota</taxon>
        <taxon>Metazoa</taxon>
        <taxon>Ecdysozoa</taxon>
        <taxon>Nematoda</taxon>
        <taxon>Chromadorea</taxon>
        <taxon>Rhabditida</taxon>
        <taxon>Rhabditina</taxon>
        <taxon>Diplogasteromorpha</taxon>
        <taxon>Diplogasteroidea</taxon>
        <taxon>Neodiplogasteridae</taxon>
        <taxon>Pristionchus</taxon>
    </lineage>
</organism>
<comment type="caution">
    <text evidence="2">The sequence shown here is derived from an EMBL/GenBank/DDBJ whole genome shotgun (WGS) entry which is preliminary data.</text>
</comment>
<keyword evidence="1" id="KW-1133">Transmembrane helix</keyword>
<dbReference type="PANTHER" id="PTHR22714:SF7">
    <property type="entry name" value="SOLUTE-BINDING PROTEIN FAMILY 3_N-TERMINAL DOMAIN-CONTAINING PROTEIN"/>
    <property type="match status" value="1"/>
</dbReference>
<dbReference type="AlphaFoldDB" id="A0AAV5W8P4"/>
<accession>A0AAV5W8P4</accession>
<keyword evidence="1" id="KW-0812">Transmembrane</keyword>
<proteinExistence type="predicted"/>
<gene>
    <name evidence="2" type="ORF">PFISCL1PPCAC_18401</name>
</gene>
<evidence type="ECO:0008006" key="4">
    <source>
        <dbReference type="Google" id="ProtNLM"/>
    </source>
</evidence>
<feature type="non-terminal residue" evidence="2">
    <location>
        <position position="224"/>
    </location>
</feature>
<keyword evidence="3" id="KW-1185">Reference proteome</keyword>
<keyword evidence="1" id="KW-0472">Membrane</keyword>
<evidence type="ECO:0000256" key="1">
    <source>
        <dbReference type="SAM" id="Phobius"/>
    </source>
</evidence>
<evidence type="ECO:0000313" key="2">
    <source>
        <dbReference type="EMBL" id="GMT27104.1"/>
    </source>
</evidence>
<feature type="transmembrane region" description="Helical" evidence="1">
    <location>
        <begin position="126"/>
        <end position="145"/>
    </location>
</feature>
<dbReference type="Gene3D" id="1.10.287.70">
    <property type="match status" value="1"/>
</dbReference>
<evidence type="ECO:0000313" key="3">
    <source>
        <dbReference type="Proteomes" id="UP001432322"/>
    </source>
</evidence>
<feature type="transmembrane region" description="Helical" evidence="1">
    <location>
        <begin position="52"/>
        <end position="73"/>
    </location>
</feature>
<dbReference type="PANTHER" id="PTHR22714">
    <property type="entry name" value="PROTEIN CBG02446-RELATED"/>
    <property type="match status" value="1"/>
</dbReference>
<dbReference type="EMBL" id="BTSY01000005">
    <property type="protein sequence ID" value="GMT27104.1"/>
    <property type="molecule type" value="Genomic_DNA"/>
</dbReference>
<dbReference type="InterPro" id="IPR040128">
    <property type="entry name" value="T25E4.2-like"/>
</dbReference>
<feature type="non-terminal residue" evidence="2">
    <location>
        <position position="1"/>
    </location>
</feature>
<protein>
    <recommendedName>
        <fullName evidence="4">Ionotropic glutamate receptor C-terminal domain-containing protein</fullName>
    </recommendedName>
</protein>